<evidence type="ECO:0000256" key="2">
    <source>
        <dbReference type="SAM" id="SignalP"/>
    </source>
</evidence>
<organism evidence="3 4">
    <name type="scientific">Floridaenema flaviceps BLCC-F50</name>
    <dbReference type="NCBI Taxonomy" id="3153642"/>
    <lineage>
        <taxon>Bacteria</taxon>
        <taxon>Bacillati</taxon>
        <taxon>Cyanobacteriota</taxon>
        <taxon>Cyanophyceae</taxon>
        <taxon>Oscillatoriophycideae</taxon>
        <taxon>Aerosakkonematales</taxon>
        <taxon>Aerosakkonemataceae</taxon>
        <taxon>Floridanema</taxon>
        <taxon>Floridanema flaviceps</taxon>
    </lineage>
</organism>
<evidence type="ECO:0000313" key="4">
    <source>
        <dbReference type="Proteomes" id="UP001576784"/>
    </source>
</evidence>
<keyword evidence="4" id="KW-1185">Reference proteome</keyword>
<gene>
    <name evidence="3" type="ORF">ACE1CI_16065</name>
</gene>
<evidence type="ECO:0000256" key="1">
    <source>
        <dbReference type="SAM" id="Phobius"/>
    </source>
</evidence>
<keyword evidence="1" id="KW-0472">Membrane</keyword>
<evidence type="ECO:0000313" key="3">
    <source>
        <dbReference type="EMBL" id="MFB2894425.1"/>
    </source>
</evidence>
<proteinExistence type="predicted"/>
<protein>
    <submittedName>
        <fullName evidence="3">Uncharacterized protein</fullName>
    </submittedName>
</protein>
<keyword evidence="1" id="KW-1133">Transmembrane helix</keyword>
<comment type="caution">
    <text evidence="3">The sequence shown here is derived from an EMBL/GenBank/DDBJ whole genome shotgun (WGS) entry which is preliminary data.</text>
</comment>
<feature type="chain" id="PRO_5045415400" evidence="2">
    <location>
        <begin position="50"/>
        <end position="86"/>
    </location>
</feature>
<dbReference type="EMBL" id="JBHFNR010000110">
    <property type="protein sequence ID" value="MFB2894425.1"/>
    <property type="molecule type" value="Genomic_DNA"/>
</dbReference>
<feature type="signal peptide" evidence="2">
    <location>
        <begin position="1"/>
        <end position="49"/>
    </location>
</feature>
<sequence>MIQNQKISLCSNIIRFVRLHKIMMNSKLLKIALCTTLLLNTFYTSPALAGEGGGEGGGNAQTPVQVIVQIVVTAVVLKVLAYFDLP</sequence>
<feature type="transmembrane region" description="Helical" evidence="1">
    <location>
        <begin position="65"/>
        <end position="83"/>
    </location>
</feature>
<keyword evidence="2" id="KW-0732">Signal</keyword>
<reference evidence="3 4" key="1">
    <citation type="submission" date="2024-09" db="EMBL/GenBank/DDBJ databases">
        <title>Floridaenema gen nov. (Aerosakkonemataceae, Aerosakkonematales ord. nov., Cyanobacteria) from benthic tropical and subtropical fresh waters, with the description of four new species.</title>
        <authorList>
            <person name="Moretto J.A."/>
            <person name="Berthold D.E."/>
            <person name="Lefler F.W."/>
            <person name="Huang I.-S."/>
            <person name="Laughinghouse H. IV."/>
        </authorList>
    </citation>
    <scope>NUCLEOTIDE SEQUENCE [LARGE SCALE GENOMIC DNA]</scope>
    <source>
        <strain evidence="3 4">BLCC-F50</strain>
    </source>
</reference>
<name>A0ABV4XSA3_9CYAN</name>
<dbReference type="Proteomes" id="UP001576784">
    <property type="component" value="Unassembled WGS sequence"/>
</dbReference>
<dbReference type="RefSeq" id="WP_413264071.1">
    <property type="nucleotide sequence ID" value="NZ_JBHFNR010000110.1"/>
</dbReference>
<keyword evidence="1" id="KW-0812">Transmembrane</keyword>
<accession>A0ABV4XSA3</accession>